<reference evidence="2" key="1">
    <citation type="submission" date="2019-06" db="EMBL/GenBank/DDBJ databases">
        <title>Whole-Genome Sequence of Bradyrhizobium sp. 3 Strain 65S1MB.</title>
        <authorList>
            <person name="Bromfield E.S.P."/>
            <person name="Cloutier S."/>
            <person name="Nguyen H.D.T."/>
        </authorList>
    </citation>
    <scope>NUCLEOTIDE SEQUENCE [LARGE SCALE GENOMIC DNA]</scope>
    <source>
        <strain evidence="2">65S1MB</strain>
    </source>
</reference>
<dbReference type="RefSeq" id="WP_334260416.1">
    <property type="nucleotide sequence ID" value="NZ_CP041090.2"/>
</dbReference>
<keyword evidence="2" id="KW-1185">Reference proteome</keyword>
<dbReference type="Proteomes" id="UP000319298">
    <property type="component" value="Chromosome"/>
</dbReference>
<sequence>MIGAIADATSAGLSASAPGASVVEASHASSAMVQRKIGSPCHIRVFEYHNENEQRARSSDA</sequence>
<reference evidence="1 2" key="2">
    <citation type="journal article" date="2020" name="Int. J. Syst. Evol. Microbiol.">
        <title>Description and complete genome sequences of Bradyrhizobium symbiodeficiens sp. nov., a non-symbiotic bacterium associated with legumes native to Canada.</title>
        <authorList>
            <person name="Bromfield E.S.P."/>
            <person name="Cloutier S."/>
            <person name="Nguyen H.D.T."/>
        </authorList>
    </citation>
    <scope>NUCLEOTIDE SEQUENCE [LARGE SCALE GENOMIC DNA]</scope>
    <source>
        <strain evidence="1 2">65S1MB</strain>
    </source>
</reference>
<gene>
    <name evidence="1" type="ORF">FJN17_34205</name>
</gene>
<name>A0ABZ2F0A6_9BRAD</name>
<evidence type="ECO:0000313" key="1">
    <source>
        <dbReference type="EMBL" id="WWE88598.1"/>
    </source>
</evidence>
<dbReference type="EMBL" id="CP041090">
    <property type="protein sequence ID" value="WWE88598.1"/>
    <property type="molecule type" value="Genomic_DNA"/>
</dbReference>
<proteinExistence type="predicted"/>
<organism evidence="1 2">
    <name type="scientific">Bradyrhizobium symbiodeficiens</name>
    <dbReference type="NCBI Taxonomy" id="1404367"/>
    <lineage>
        <taxon>Bacteria</taxon>
        <taxon>Pseudomonadati</taxon>
        <taxon>Pseudomonadota</taxon>
        <taxon>Alphaproteobacteria</taxon>
        <taxon>Hyphomicrobiales</taxon>
        <taxon>Nitrobacteraceae</taxon>
        <taxon>Bradyrhizobium</taxon>
    </lineage>
</organism>
<accession>A0ABZ2F0A6</accession>
<evidence type="ECO:0000313" key="2">
    <source>
        <dbReference type="Proteomes" id="UP000319298"/>
    </source>
</evidence>
<protein>
    <submittedName>
        <fullName evidence="1">Uncharacterized protein</fullName>
    </submittedName>
</protein>